<proteinExistence type="predicted"/>
<reference evidence="2" key="1">
    <citation type="journal article" date="2019" name="Int. J. Syst. Evol. Microbiol.">
        <title>The Global Catalogue of Microorganisms (GCM) 10K type strain sequencing project: providing services to taxonomists for standard genome sequencing and annotation.</title>
        <authorList>
            <consortium name="The Broad Institute Genomics Platform"/>
            <consortium name="The Broad Institute Genome Sequencing Center for Infectious Disease"/>
            <person name="Wu L."/>
            <person name="Ma J."/>
        </authorList>
    </citation>
    <scope>NUCLEOTIDE SEQUENCE [LARGE SCALE GENOMIC DNA]</scope>
    <source>
        <strain evidence="2">JCM 15933</strain>
    </source>
</reference>
<protein>
    <submittedName>
        <fullName evidence="1">Uncharacterized protein</fullName>
    </submittedName>
</protein>
<organism evidence="1 2">
    <name type="scientific">Dactylosporangium maewongense</name>
    <dbReference type="NCBI Taxonomy" id="634393"/>
    <lineage>
        <taxon>Bacteria</taxon>
        <taxon>Bacillati</taxon>
        <taxon>Actinomycetota</taxon>
        <taxon>Actinomycetes</taxon>
        <taxon>Micromonosporales</taxon>
        <taxon>Micromonosporaceae</taxon>
        <taxon>Dactylosporangium</taxon>
    </lineage>
</organism>
<dbReference type="RefSeq" id="WP_344508830.1">
    <property type="nucleotide sequence ID" value="NZ_BAAAQD010000020.1"/>
</dbReference>
<sequence length="310" mass="34380">MGGIGFSISIDGDGDVDTARVAVWEEMRTFAQWFHVLGGKAYDELDHYLDGLEPAAEPHRAGDRRMYWWFPSPAGSCLRSMLAWAHWCAVAVAVDWERVGYVARRHGVTITGPRPEATAGDERFVVLRDRLWLVEDDGLRGDNLLLPLDELTEEETGRVGAARKRCGCVVCAGLRPDPEILAAVLADLHGADDGRAVQAAWHLERMDSVTPEALEALVRVGAQPGRFHYDDFSHPITRCAGRVPGAWTQLMALAPEVGHDGRDMALQALFPLYRAPQRTEDERDAYRAALRAALAEYRSDTAFYLLKDLG</sequence>
<evidence type="ECO:0000313" key="1">
    <source>
        <dbReference type="EMBL" id="GAA1548728.1"/>
    </source>
</evidence>
<dbReference type="Proteomes" id="UP001501470">
    <property type="component" value="Unassembled WGS sequence"/>
</dbReference>
<keyword evidence="2" id="KW-1185">Reference proteome</keyword>
<gene>
    <name evidence="1" type="ORF">GCM10009827_081340</name>
</gene>
<comment type="caution">
    <text evidence="1">The sequence shown here is derived from an EMBL/GenBank/DDBJ whole genome shotgun (WGS) entry which is preliminary data.</text>
</comment>
<accession>A0ABP4MQQ2</accession>
<name>A0ABP4MQQ2_9ACTN</name>
<dbReference type="EMBL" id="BAAAQD010000020">
    <property type="protein sequence ID" value="GAA1548728.1"/>
    <property type="molecule type" value="Genomic_DNA"/>
</dbReference>
<evidence type="ECO:0000313" key="2">
    <source>
        <dbReference type="Proteomes" id="UP001501470"/>
    </source>
</evidence>